<reference evidence="2 3" key="1">
    <citation type="submission" date="2023-03" db="EMBL/GenBank/DDBJ databases">
        <title>High-quality genome of Scylla paramamosain provides insights in environmental adaptation.</title>
        <authorList>
            <person name="Zhang L."/>
        </authorList>
    </citation>
    <scope>NUCLEOTIDE SEQUENCE [LARGE SCALE GENOMIC DNA]</scope>
    <source>
        <strain evidence="2">LZ_2023a</strain>
        <tissue evidence="2">Muscle</tissue>
    </source>
</reference>
<dbReference type="AlphaFoldDB" id="A0AAW0UDT2"/>
<comment type="caution">
    <text evidence="2">The sequence shown here is derived from an EMBL/GenBank/DDBJ whole genome shotgun (WGS) entry which is preliminary data.</text>
</comment>
<keyword evidence="3" id="KW-1185">Reference proteome</keyword>
<evidence type="ECO:0000313" key="2">
    <source>
        <dbReference type="EMBL" id="KAK8396832.1"/>
    </source>
</evidence>
<dbReference type="EMBL" id="JARAKH010000015">
    <property type="protein sequence ID" value="KAK8396832.1"/>
    <property type="molecule type" value="Genomic_DNA"/>
</dbReference>
<evidence type="ECO:0000313" key="3">
    <source>
        <dbReference type="Proteomes" id="UP001487740"/>
    </source>
</evidence>
<organism evidence="2 3">
    <name type="scientific">Scylla paramamosain</name>
    <name type="common">Mud crab</name>
    <dbReference type="NCBI Taxonomy" id="85552"/>
    <lineage>
        <taxon>Eukaryota</taxon>
        <taxon>Metazoa</taxon>
        <taxon>Ecdysozoa</taxon>
        <taxon>Arthropoda</taxon>
        <taxon>Crustacea</taxon>
        <taxon>Multicrustacea</taxon>
        <taxon>Malacostraca</taxon>
        <taxon>Eumalacostraca</taxon>
        <taxon>Eucarida</taxon>
        <taxon>Decapoda</taxon>
        <taxon>Pleocyemata</taxon>
        <taxon>Brachyura</taxon>
        <taxon>Eubrachyura</taxon>
        <taxon>Portunoidea</taxon>
        <taxon>Portunidae</taxon>
        <taxon>Portuninae</taxon>
        <taxon>Scylla</taxon>
    </lineage>
</organism>
<feature type="region of interest" description="Disordered" evidence="1">
    <location>
        <begin position="1"/>
        <end position="33"/>
    </location>
</feature>
<feature type="compositionally biased region" description="Acidic residues" evidence="1">
    <location>
        <begin position="14"/>
        <end position="26"/>
    </location>
</feature>
<proteinExistence type="predicted"/>
<gene>
    <name evidence="2" type="ORF">O3P69_005064</name>
</gene>
<dbReference type="Proteomes" id="UP001487740">
    <property type="component" value="Unassembled WGS sequence"/>
</dbReference>
<name>A0AAW0UDT2_SCYPA</name>
<protein>
    <submittedName>
        <fullName evidence="2">Uncharacterized protein</fullName>
    </submittedName>
</protein>
<feature type="compositionally biased region" description="Basic and acidic residues" evidence="1">
    <location>
        <begin position="1"/>
        <end position="13"/>
    </location>
</feature>
<sequence length="70" mass="8180">MEEKEKIKDKMLTEEEEEKEEEDEEARETRLPDGCRTARLSGVSWHLAVAQSTSGSLQHLRIYRVHSPRL</sequence>
<evidence type="ECO:0000256" key="1">
    <source>
        <dbReference type="SAM" id="MobiDB-lite"/>
    </source>
</evidence>
<accession>A0AAW0UDT2</accession>